<keyword evidence="1" id="KW-1133">Transmembrane helix</keyword>
<evidence type="ECO:0000313" key="2">
    <source>
        <dbReference type="EMBL" id="OIR14677.1"/>
    </source>
</evidence>
<sequence length="169" mass="18224">MHTQYMNETPNAAAMNNSPLWLLMVAAICYAAPALAVLGGDAASVETDRLQMKVAQAASQMPAASGSYTVHETILPTGTRVRQYVSKAGTVFAVTWSGPFMPDLRQLMGTHFDTMIARQAQNKHAGRRVYSQHDPDLVIESGGRPRHFVGRAYLPGALPAGVTGQDIKQ</sequence>
<feature type="transmembrane region" description="Helical" evidence="1">
    <location>
        <begin position="20"/>
        <end position="43"/>
    </location>
</feature>
<accession>A0A1J5TEC0</accession>
<reference evidence="2" key="1">
    <citation type="submission" date="2016-10" db="EMBL/GenBank/DDBJ databases">
        <title>Sequence of Gallionella enrichment culture.</title>
        <authorList>
            <person name="Poehlein A."/>
            <person name="Muehling M."/>
            <person name="Daniel R."/>
        </authorList>
    </citation>
    <scope>NUCLEOTIDE SEQUENCE</scope>
</reference>
<evidence type="ECO:0000256" key="1">
    <source>
        <dbReference type="SAM" id="Phobius"/>
    </source>
</evidence>
<comment type="caution">
    <text evidence="2">The sequence shown here is derived from an EMBL/GenBank/DDBJ whole genome shotgun (WGS) entry which is preliminary data.</text>
</comment>
<keyword evidence="1" id="KW-0472">Membrane</keyword>
<dbReference type="InterPro" id="IPR021267">
    <property type="entry name" value="DUF2844"/>
</dbReference>
<protein>
    <recommendedName>
        <fullName evidence="3">DUF2844 domain-containing protein</fullName>
    </recommendedName>
</protein>
<keyword evidence="1" id="KW-0812">Transmembrane</keyword>
<dbReference type="EMBL" id="MLJW01000011">
    <property type="protein sequence ID" value="OIR14677.1"/>
    <property type="molecule type" value="Genomic_DNA"/>
</dbReference>
<organism evidence="2">
    <name type="scientific">mine drainage metagenome</name>
    <dbReference type="NCBI Taxonomy" id="410659"/>
    <lineage>
        <taxon>unclassified sequences</taxon>
        <taxon>metagenomes</taxon>
        <taxon>ecological metagenomes</taxon>
    </lineage>
</organism>
<name>A0A1J5TEC0_9ZZZZ</name>
<gene>
    <name evidence="2" type="ORF">GALL_44830</name>
</gene>
<dbReference type="Pfam" id="PF11005">
    <property type="entry name" value="DUF2844"/>
    <property type="match status" value="1"/>
</dbReference>
<dbReference type="AlphaFoldDB" id="A0A1J5TEC0"/>
<evidence type="ECO:0008006" key="3">
    <source>
        <dbReference type="Google" id="ProtNLM"/>
    </source>
</evidence>
<proteinExistence type="predicted"/>